<sequence length="52" mass="5753">MPKLPLKSSEKSKTNIEDYTTHGSSVMTKPKVNGMMITTPYIILCKALIAIK</sequence>
<organism evidence="2">
    <name type="scientific">Arion vulgaris</name>
    <dbReference type="NCBI Taxonomy" id="1028688"/>
    <lineage>
        <taxon>Eukaryota</taxon>
        <taxon>Metazoa</taxon>
        <taxon>Spiralia</taxon>
        <taxon>Lophotrochozoa</taxon>
        <taxon>Mollusca</taxon>
        <taxon>Gastropoda</taxon>
        <taxon>Heterobranchia</taxon>
        <taxon>Euthyneura</taxon>
        <taxon>Panpulmonata</taxon>
        <taxon>Eupulmonata</taxon>
        <taxon>Stylommatophora</taxon>
        <taxon>Helicina</taxon>
        <taxon>Arionoidea</taxon>
        <taxon>Arionidae</taxon>
        <taxon>Arion</taxon>
    </lineage>
</organism>
<dbReference type="EMBL" id="HACG01013397">
    <property type="protein sequence ID" value="CEK60262.1"/>
    <property type="molecule type" value="Transcribed_RNA"/>
</dbReference>
<reference evidence="2" key="1">
    <citation type="submission" date="2014-12" db="EMBL/GenBank/DDBJ databases">
        <title>Insight into the proteome of Arion vulgaris.</title>
        <authorList>
            <person name="Aradska J."/>
            <person name="Bulat T."/>
            <person name="Smidak R."/>
            <person name="Sarate P."/>
            <person name="Gangsoo J."/>
            <person name="Sialana F."/>
            <person name="Bilban M."/>
            <person name="Lubec G."/>
        </authorList>
    </citation>
    <scope>NUCLEOTIDE SEQUENCE</scope>
    <source>
        <tissue evidence="2">Skin</tissue>
    </source>
</reference>
<gene>
    <name evidence="2" type="primary">ORF38907</name>
</gene>
<feature type="compositionally biased region" description="Basic and acidic residues" evidence="1">
    <location>
        <begin position="8"/>
        <end position="20"/>
    </location>
</feature>
<accession>A0A0B6YVT2</accession>
<protein>
    <submittedName>
        <fullName evidence="2">Uncharacterized protein</fullName>
    </submittedName>
</protein>
<feature type="region of interest" description="Disordered" evidence="1">
    <location>
        <begin position="1"/>
        <end position="23"/>
    </location>
</feature>
<evidence type="ECO:0000256" key="1">
    <source>
        <dbReference type="SAM" id="MobiDB-lite"/>
    </source>
</evidence>
<proteinExistence type="predicted"/>
<name>A0A0B6YVT2_9EUPU</name>
<evidence type="ECO:0000313" key="2">
    <source>
        <dbReference type="EMBL" id="CEK60262.1"/>
    </source>
</evidence>
<dbReference type="AlphaFoldDB" id="A0A0B6YVT2"/>